<reference evidence="2" key="1">
    <citation type="journal article" date="2015" name="Nature">
        <title>Complex archaea that bridge the gap between prokaryotes and eukaryotes.</title>
        <authorList>
            <person name="Spang A."/>
            <person name="Saw J.H."/>
            <person name="Jorgensen S.L."/>
            <person name="Zaremba-Niedzwiedzka K."/>
            <person name="Martijn J."/>
            <person name="Lind A.E."/>
            <person name="van Eijk R."/>
            <person name="Schleper C."/>
            <person name="Guy L."/>
            <person name="Ettema T.J."/>
        </authorList>
    </citation>
    <scope>NUCLEOTIDE SEQUENCE</scope>
</reference>
<sequence length="95" mass="10481">LLHHKSDGKVEPQPMVLALDEKKAIVVHEPASVEALAKSGEFDVVIYGHTHTQDIRKVGETLVINPGKVARLHRGQSTIVLLDTETFETEIVSDF</sequence>
<feature type="non-terminal residue" evidence="2">
    <location>
        <position position="1"/>
    </location>
</feature>
<dbReference type="PANTHER" id="PTHR43165">
    <property type="entry name" value="METALLOPHOSPHOESTERASE"/>
    <property type="match status" value="1"/>
</dbReference>
<dbReference type="Pfam" id="PF12850">
    <property type="entry name" value="Metallophos_2"/>
    <property type="match status" value="1"/>
</dbReference>
<dbReference type="PROSITE" id="PS01269">
    <property type="entry name" value="UPF0025"/>
    <property type="match status" value="1"/>
</dbReference>
<comment type="caution">
    <text evidence="2">The sequence shown here is derived from an EMBL/GenBank/DDBJ whole genome shotgun (WGS) entry which is preliminary data.</text>
</comment>
<dbReference type="AlphaFoldDB" id="A0A0F9M436"/>
<proteinExistence type="predicted"/>
<dbReference type="EMBL" id="LAZR01010988">
    <property type="protein sequence ID" value="KKM63997.1"/>
    <property type="molecule type" value="Genomic_DNA"/>
</dbReference>
<dbReference type="SUPFAM" id="SSF56300">
    <property type="entry name" value="Metallo-dependent phosphatases"/>
    <property type="match status" value="1"/>
</dbReference>
<evidence type="ECO:0000259" key="1">
    <source>
        <dbReference type="Pfam" id="PF12850"/>
    </source>
</evidence>
<dbReference type="Gene3D" id="3.60.21.10">
    <property type="match status" value="1"/>
</dbReference>
<organism evidence="2">
    <name type="scientific">marine sediment metagenome</name>
    <dbReference type="NCBI Taxonomy" id="412755"/>
    <lineage>
        <taxon>unclassified sequences</taxon>
        <taxon>metagenomes</taxon>
        <taxon>ecological metagenomes</taxon>
    </lineage>
</organism>
<dbReference type="PANTHER" id="PTHR43165:SF1">
    <property type="entry name" value="PHOSPHODIESTERASE MJ0936"/>
    <property type="match status" value="1"/>
</dbReference>
<name>A0A0F9M436_9ZZZZ</name>
<dbReference type="InterPro" id="IPR029052">
    <property type="entry name" value="Metallo-depent_PP-like"/>
</dbReference>
<evidence type="ECO:0000313" key="2">
    <source>
        <dbReference type="EMBL" id="KKM63997.1"/>
    </source>
</evidence>
<dbReference type="InterPro" id="IPR024654">
    <property type="entry name" value="Calcineurin-like_PHP_lpxH"/>
</dbReference>
<accession>A0A0F9M436</accession>
<dbReference type="InterPro" id="IPR020935">
    <property type="entry name" value="PdiEstase_YfcE_CS"/>
</dbReference>
<protein>
    <recommendedName>
        <fullName evidence="1">Calcineurin-like phosphoesterase domain-containing protein</fullName>
    </recommendedName>
</protein>
<gene>
    <name evidence="2" type="ORF">LCGC14_1505860</name>
</gene>
<dbReference type="InterPro" id="IPR053193">
    <property type="entry name" value="MetalloPDE_YfcE-like"/>
</dbReference>
<feature type="domain" description="Calcineurin-like phosphoesterase" evidence="1">
    <location>
        <begin position="12"/>
        <end position="86"/>
    </location>
</feature>